<dbReference type="Proteomes" id="UP001567538">
    <property type="component" value="Unassembled WGS sequence"/>
</dbReference>
<dbReference type="GO" id="GO:0005634">
    <property type="term" value="C:nucleus"/>
    <property type="evidence" value="ECO:0007669"/>
    <property type="project" value="UniProtKB-SubCell"/>
</dbReference>
<evidence type="ECO:0000313" key="8">
    <source>
        <dbReference type="EMBL" id="KAL1559319.1"/>
    </source>
</evidence>
<evidence type="ECO:0000256" key="5">
    <source>
        <dbReference type="ARBA" id="ARBA00023242"/>
    </source>
</evidence>
<keyword evidence="3" id="KW-0238">DNA-binding</keyword>
<dbReference type="InterPro" id="IPR017930">
    <property type="entry name" value="Myb_dom"/>
</dbReference>
<evidence type="ECO:0000256" key="1">
    <source>
        <dbReference type="ARBA" id="ARBA00004123"/>
    </source>
</evidence>
<evidence type="ECO:0000256" key="3">
    <source>
        <dbReference type="ARBA" id="ARBA00023125"/>
    </source>
</evidence>
<dbReference type="AlphaFoldDB" id="A0ABD1HTU3"/>
<sequence length="261" mass="29528">MSVKKCVHCGHHDNGETCTNECSKIKLFGVRISVPDADPSSIRKCRSLDNLEAAEAAVDEPRGYLSDGFIHCHGSHKRKRGKPWSEEEHRSFLEGLEKLGKGTWKGIATEFVPSRKSSQVASHAQKHFNRLKLSVSNQKRRRASVFDMASGSAADSKNISKQKESMSHVKKPLPMQPYSWLPDFQARVAGLYPSEAVMPWVDNTKKLENFVQWLREACLQHGNFELAEVTGKKVLELDPDDDVVYVLLFSMNDRIYLSKNR</sequence>
<dbReference type="SMART" id="SM00717">
    <property type="entry name" value="SANT"/>
    <property type="match status" value="1"/>
</dbReference>
<comment type="caution">
    <text evidence="8">The sequence shown here is derived from an EMBL/GenBank/DDBJ whole genome shotgun (WGS) entry which is preliminary data.</text>
</comment>
<proteinExistence type="predicted"/>
<dbReference type="PROSITE" id="PS50090">
    <property type="entry name" value="MYB_LIKE"/>
    <property type="match status" value="1"/>
</dbReference>
<reference evidence="8 9" key="1">
    <citation type="submission" date="2024-06" db="EMBL/GenBank/DDBJ databases">
        <title>A chromosome level genome sequence of Diviner's sage (Salvia divinorum).</title>
        <authorList>
            <person name="Ford S.A."/>
            <person name="Ro D.-K."/>
            <person name="Ness R.W."/>
            <person name="Phillips M.A."/>
        </authorList>
    </citation>
    <scope>NUCLEOTIDE SEQUENCE [LARGE SCALE GENOMIC DNA]</scope>
    <source>
        <strain evidence="8">SAF-2024a</strain>
        <tissue evidence="8">Leaf</tissue>
    </source>
</reference>
<evidence type="ECO:0000256" key="2">
    <source>
        <dbReference type="ARBA" id="ARBA00023015"/>
    </source>
</evidence>
<dbReference type="CDD" id="cd00167">
    <property type="entry name" value="SANT"/>
    <property type="match status" value="1"/>
</dbReference>
<feature type="domain" description="HTH myb-type" evidence="7">
    <location>
        <begin position="76"/>
        <end position="132"/>
    </location>
</feature>
<dbReference type="Pfam" id="PF00249">
    <property type="entry name" value="Myb_DNA-binding"/>
    <property type="match status" value="1"/>
</dbReference>
<dbReference type="GO" id="GO:0006355">
    <property type="term" value="P:regulation of DNA-templated transcription"/>
    <property type="evidence" value="ECO:0007669"/>
    <property type="project" value="UniProtKB-ARBA"/>
</dbReference>
<dbReference type="SUPFAM" id="SSF46689">
    <property type="entry name" value="Homeodomain-like"/>
    <property type="match status" value="1"/>
</dbReference>
<keyword evidence="2" id="KW-0805">Transcription regulation</keyword>
<comment type="subcellular location">
    <subcellularLocation>
        <location evidence="1">Nucleus</location>
    </subcellularLocation>
</comment>
<keyword evidence="5" id="KW-0539">Nucleus</keyword>
<evidence type="ECO:0000259" key="7">
    <source>
        <dbReference type="PROSITE" id="PS51294"/>
    </source>
</evidence>
<dbReference type="InterPro" id="IPR001005">
    <property type="entry name" value="SANT/Myb"/>
</dbReference>
<dbReference type="PANTHER" id="PTHR44191">
    <property type="entry name" value="TRANSCRIPTION FACTOR KUA1"/>
    <property type="match status" value="1"/>
</dbReference>
<name>A0ABD1HTU3_SALDI</name>
<protein>
    <submittedName>
        <fullName evidence="8">Transcription factor</fullName>
    </submittedName>
</protein>
<dbReference type="InterPro" id="IPR052245">
    <property type="entry name" value="Plant_Stress_Dev_TF"/>
</dbReference>
<keyword evidence="4" id="KW-0804">Transcription</keyword>
<keyword evidence="9" id="KW-1185">Reference proteome</keyword>
<dbReference type="PANTHER" id="PTHR44191:SF62">
    <property type="entry name" value="OS04G0341900 PROTEIN"/>
    <property type="match status" value="1"/>
</dbReference>
<feature type="domain" description="Myb-like" evidence="6">
    <location>
        <begin position="76"/>
        <end position="128"/>
    </location>
</feature>
<dbReference type="Gene3D" id="1.10.10.60">
    <property type="entry name" value="Homeodomain-like"/>
    <property type="match status" value="1"/>
</dbReference>
<dbReference type="InterPro" id="IPR006447">
    <property type="entry name" value="Myb_dom_plants"/>
</dbReference>
<dbReference type="EMBL" id="JBEAFC010000004">
    <property type="protein sequence ID" value="KAL1559319.1"/>
    <property type="molecule type" value="Genomic_DNA"/>
</dbReference>
<organism evidence="8 9">
    <name type="scientific">Salvia divinorum</name>
    <name type="common">Maria pastora</name>
    <name type="synonym">Diviner's sage</name>
    <dbReference type="NCBI Taxonomy" id="28513"/>
    <lineage>
        <taxon>Eukaryota</taxon>
        <taxon>Viridiplantae</taxon>
        <taxon>Streptophyta</taxon>
        <taxon>Embryophyta</taxon>
        <taxon>Tracheophyta</taxon>
        <taxon>Spermatophyta</taxon>
        <taxon>Magnoliopsida</taxon>
        <taxon>eudicotyledons</taxon>
        <taxon>Gunneridae</taxon>
        <taxon>Pentapetalae</taxon>
        <taxon>asterids</taxon>
        <taxon>lamiids</taxon>
        <taxon>Lamiales</taxon>
        <taxon>Lamiaceae</taxon>
        <taxon>Nepetoideae</taxon>
        <taxon>Mentheae</taxon>
        <taxon>Salviinae</taxon>
        <taxon>Salvia</taxon>
        <taxon>Salvia subgen. Calosphace</taxon>
    </lineage>
</organism>
<evidence type="ECO:0000256" key="4">
    <source>
        <dbReference type="ARBA" id="ARBA00023163"/>
    </source>
</evidence>
<evidence type="ECO:0000259" key="6">
    <source>
        <dbReference type="PROSITE" id="PS50090"/>
    </source>
</evidence>
<dbReference type="PROSITE" id="PS51294">
    <property type="entry name" value="HTH_MYB"/>
    <property type="match status" value="1"/>
</dbReference>
<gene>
    <name evidence="8" type="ORF">AAHA92_09674</name>
</gene>
<dbReference type="InterPro" id="IPR009057">
    <property type="entry name" value="Homeodomain-like_sf"/>
</dbReference>
<evidence type="ECO:0000313" key="9">
    <source>
        <dbReference type="Proteomes" id="UP001567538"/>
    </source>
</evidence>
<dbReference type="GO" id="GO:0003677">
    <property type="term" value="F:DNA binding"/>
    <property type="evidence" value="ECO:0007669"/>
    <property type="project" value="UniProtKB-KW"/>
</dbReference>
<accession>A0ABD1HTU3</accession>
<dbReference type="NCBIfam" id="TIGR01557">
    <property type="entry name" value="myb_SHAQKYF"/>
    <property type="match status" value="1"/>
</dbReference>